<evidence type="ECO:0000256" key="1">
    <source>
        <dbReference type="ARBA" id="ARBA00005150"/>
    </source>
</evidence>
<reference evidence="10" key="1">
    <citation type="submission" date="2023-06" db="EMBL/GenBank/DDBJ databases">
        <title>Genome-scale phylogeny and comparative genomics of the fungal order Sordariales.</title>
        <authorList>
            <consortium name="Lawrence Berkeley National Laboratory"/>
            <person name="Hensen N."/>
            <person name="Bonometti L."/>
            <person name="Westerberg I."/>
            <person name="Brannstrom I.O."/>
            <person name="Guillou S."/>
            <person name="Cros-Aarteil S."/>
            <person name="Calhoun S."/>
            <person name="Haridas S."/>
            <person name="Kuo A."/>
            <person name="Mondo S."/>
            <person name="Pangilinan J."/>
            <person name="Riley R."/>
            <person name="LaButti K."/>
            <person name="Andreopoulos B."/>
            <person name="Lipzen A."/>
            <person name="Chen C."/>
            <person name="Yanf M."/>
            <person name="Daum C."/>
            <person name="Ng V."/>
            <person name="Clum A."/>
            <person name="Steindorff A."/>
            <person name="Ohm R."/>
            <person name="Martin F."/>
            <person name="Silar P."/>
            <person name="Natvig D."/>
            <person name="Lalanne C."/>
            <person name="Gautier V."/>
            <person name="Ament-velasquez S.L."/>
            <person name="Kruys A."/>
            <person name="Hutchinson M.I."/>
            <person name="Powell A.J."/>
            <person name="Barry K."/>
            <person name="Miller A.N."/>
            <person name="Grigoriev I.V."/>
            <person name="Debuchy R."/>
            <person name="Gladieux P."/>
            <person name="Thoren M.H."/>
            <person name="Johannesson H."/>
        </authorList>
    </citation>
    <scope>NUCLEOTIDE SEQUENCE</scope>
    <source>
        <strain evidence="10">SMH3391-2</strain>
    </source>
</reference>
<proteinExistence type="inferred from homology"/>
<evidence type="ECO:0000256" key="2">
    <source>
        <dbReference type="ARBA" id="ARBA00008276"/>
    </source>
</evidence>
<dbReference type="Gene3D" id="3.40.1190.10">
    <property type="entry name" value="Mur-like, catalytic domain"/>
    <property type="match status" value="1"/>
</dbReference>
<dbReference type="GO" id="GO:0004326">
    <property type="term" value="F:tetrahydrofolylpolyglutamate synthase activity"/>
    <property type="evidence" value="ECO:0007669"/>
    <property type="project" value="InterPro"/>
</dbReference>
<gene>
    <name evidence="10" type="ORF">B0T17DRAFT_502727</name>
</gene>
<dbReference type="EMBL" id="JAULSR010000001">
    <property type="protein sequence ID" value="KAK0635156.1"/>
    <property type="molecule type" value="Genomic_DNA"/>
</dbReference>
<dbReference type="GO" id="GO:0005739">
    <property type="term" value="C:mitochondrion"/>
    <property type="evidence" value="ECO:0007669"/>
    <property type="project" value="TreeGrafter"/>
</dbReference>
<dbReference type="InterPro" id="IPR001645">
    <property type="entry name" value="Folylpolyglutamate_synth"/>
</dbReference>
<dbReference type="SUPFAM" id="SSF53244">
    <property type="entry name" value="MurD-like peptide ligases, peptide-binding domain"/>
    <property type="match status" value="1"/>
</dbReference>
<accession>A0AA39XK85</accession>
<evidence type="ECO:0000256" key="6">
    <source>
        <dbReference type="ARBA" id="ARBA00022723"/>
    </source>
</evidence>
<comment type="similarity">
    <text evidence="2">Belongs to the folylpolyglutamate synthase family.</text>
</comment>
<dbReference type="FunFam" id="3.40.1190.10:FF:000010">
    <property type="entry name" value="Dihydrofolate synthetase"/>
    <property type="match status" value="1"/>
</dbReference>
<evidence type="ECO:0000256" key="8">
    <source>
        <dbReference type="ARBA" id="ARBA00022840"/>
    </source>
</evidence>
<dbReference type="PANTHER" id="PTHR11136:SF0">
    <property type="entry name" value="DIHYDROFOLATE SYNTHETASE-RELATED"/>
    <property type="match status" value="1"/>
</dbReference>
<keyword evidence="9" id="KW-0460">Magnesium</keyword>
<evidence type="ECO:0000256" key="9">
    <source>
        <dbReference type="ARBA" id="ARBA00022842"/>
    </source>
</evidence>
<dbReference type="InterPro" id="IPR036565">
    <property type="entry name" value="Mur-like_cat_sf"/>
</dbReference>
<keyword evidence="7" id="KW-0547">Nucleotide-binding</keyword>
<keyword evidence="4" id="KW-0554">One-carbon metabolism</keyword>
<dbReference type="GO" id="GO:0005829">
    <property type="term" value="C:cytosol"/>
    <property type="evidence" value="ECO:0007669"/>
    <property type="project" value="TreeGrafter"/>
</dbReference>
<evidence type="ECO:0000256" key="7">
    <source>
        <dbReference type="ARBA" id="ARBA00022741"/>
    </source>
</evidence>
<evidence type="ECO:0000313" key="10">
    <source>
        <dbReference type="EMBL" id="KAK0635156.1"/>
    </source>
</evidence>
<protein>
    <recommendedName>
        <fullName evidence="3">dihydrofolate synthase</fullName>
        <ecNumber evidence="3">6.3.2.12</ecNumber>
    </recommendedName>
</protein>
<keyword evidence="6" id="KW-0479">Metal-binding</keyword>
<dbReference type="AlphaFoldDB" id="A0AA39XK85"/>
<dbReference type="NCBIfam" id="TIGR01499">
    <property type="entry name" value="folC"/>
    <property type="match status" value="1"/>
</dbReference>
<dbReference type="PANTHER" id="PTHR11136">
    <property type="entry name" value="FOLYLPOLYGLUTAMATE SYNTHASE-RELATED"/>
    <property type="match status" value="1"/>
</dbReference>
<evidence type="ECO:0000256" key="3">
    <source>
        <dbReference type="ARBA" id="ARBA00013023"/>
    </source>
</evidence>
<dbReference type="GO" id="GO:0046872">
    <property type="term" value="F:metal ion binding"/>
    <property type="evidence" value="ECO:0007669"/>
    <property type="project" value="UniProtKB-KW"/>
</dbReference>
<comment type="pathway">
    <text evidence="1">Cofactor biosynthesis; tetrahydrofolylpolyglutamate biosynthesis.</text>
</comment>
<dbReference type="Proteomes" id="UP001174934">
    <property type="component" value="Unassembled WGS sequence"/>
</dbReference>
<evidence type="ECO:0000256" key="5">
    <source>
        <dbReference type="ARBA" id="ARBA00022598"/>
    </source>
</evidence>
<evidence type="ECO:0000313" key="11">
    <source>
        <dbReference type="Proteomes" id="UP001174934"/>
    </source>
</evidence>
<dbReference type="GO" id="GO:0005524">
    <property type="term" value="F:ATP binding"/>
    <property type="evidence" value="ECO:0007669"/>
    <property type="project" value="UniProtKB-KW"/>
</dbReference>
<dbReference type="EC" id="6.3.2.12" evidence="3"/>
<keyword evidence="11" id="KW-1185">Reference proteome</keyword>
<dbReference type="InterPro" id="IPR036615">
    <property type="entry name" value="Mur_ligase_C_dom_sf"/>
</dbReference>
<dbReference type="GO" id="GO:0006730">
    <property type="term" value="P:one-carbon metabolic process"/>
    <property type="evidence" value="ECO:0007669"/>
    <property type="project" value="UniProtKB-KW"/>
</dbReference>
<dbReference type="FunFam" id="3.90.190.20:FF:000010">
    <property type="entry name" value="Dihydrofolate synthetase"/>
    <property type="match status" value="1"/>
</dbReference>
<organism evidence="10 11">
    <name type="scientific">Bombardia bombarda</name>
    <dbReference type="NCBI Taxonomy" id="252184"/>
    <lineage>
        <taxon>Eukaryota</taxon>
        <taxon>Fungi</taxon>
        <taxon>Dikarya</taxon>
        <taxon>Ascomycota</taxon>
        <taxon>Pezizomycotina</taxon>
        <taxon>Sordariomycetes</taxon>
        <taxon>Sordariomycetidae</taxon>
        <taxon>Sordariales</taxon>
        <taxon>Lasiosphaeriaceae</taxon>
        <taxon>Bombardia</taxon>
    </lineage>
</organism>
<keyword evidence="8" id="KW-0067">ATP-binding</keyword>
<dbReference type="Gene3D" id="3.90.190.20">
    <property type="entry name" value="Mur ligase, C-terminal domain"/>
    <property type="match status" value="1"/>
</dbReference>
<keyword evidence="5 10" id="KW-0436">Ligase</keyword>
<dbReference type="GO" id="GO:0008841">
    <property type="term" value="F:dihydrofolate synthase activity"/>
    <property type="evidence" value="ECO:0007669"/>
    <property type="project" value="UniProtKB-EC"/>
</dbReference>
<evidence type="ECO:0000256" key="4">
    <source>
        <dbReference type="ARBA" id="ARBA00022563"/>
    </source>
</evidence>
<sequence length="712" mass="77438">MIDLGLARIGRLLQHTPQTWKAIHVAGTNGKGSICAYLSAMLSASGQSCARFTSPHLIDRWDCITVNEKPVSESVFRDVEKLVKQRDRDGHIGATEFELLAATAFEIFHRQQVDFGVIEVGLGGKLDATNALKQKSVTVIAKIGLDHQSFLGSTLEEIALHKAGIMRARVPCVVDGSNPPSVLEAIEAHAREVGTDVHYPSTAELAEALLAGGGLELEPHQLQNLACADLACRLACPDHDHSPARLLPIVRQLQWPGRLQQLDIQKITGRQQPVLLDGAHNTQSAQVLASFVQKHVRCGAPQGQQPVVWVLAATQGKDMDGILGLLLQPGDKVVAVRFGPVDGMPWVRPTDPSELLQVASRHGVEAPDDLHDAGNDVAAALTWASARADGGPLVIAGSLYLVSSVLRLLLRLHPRPIFPPPSIQPVHEMPPPNHLIIVCGHAIWCGGPKNGWDEAEWLIESYKQGETPTFIEHIKAGVRILRSDERAVLAFSGGPTREETAISEARSYYNLAVANSCFGFFPASPPPATTTSSSTDPLLLTSRILLEERALDSYYNILFSIIEFWRCHAVWPERLTIVSHAFKRTRLVDAHCAAIGFPLNHIDFVGINPPGVDSLGPVPGSVNVAADGHVLHDKATAMLGVQLAVGQWAEDPHGVGEALAEKRRMRNCWKVDQRLFLSAEERVRSGVHTRMLQDRGEALVDDDEARPWGGRP</sequence>
<dbReference type="SUPFAM" id="SSF53623">
    <property type="entry name" value="MurD-like peptide ligases, catalytic domain"/>
    <property type="match status" value="1"/>
</dbReference>
<comment type="caution">
    <text evidence="10">The sequence shown here is derived from an EMBL/GenBank/DDBJ whole genome shotgun (WGS) entry which is preliminary data.</text>
</comment>
<name>A0AA39XK85_9PEZI</name>